<dbReference type="SUPFAM" id="SSF47384">
    <property type="entry name" value="Homodimeric domain of signal transducing histidine kinase"/>
    <property type="match status" value="1"/>
</dbReference>
<dbReference type="SMART" id="SM00388">
    <property type="entry name" value="HisKA"/>
    <property type="match status" value="1"/>
</dbReference>
<evidence type="ECO:0000256" key="6">
    <source>
        <dbReference type="PROSITE-ProRule" id="PRU00169"/>
    </source>
</evidence>
<dbReference type="PRINTS" id="PR00344">
    <property type="entry name" value="BCTRLSENSOR"/>
</dbReference>
<dbReference type="Pfam" id="PF00072">
    <property type="entry name" value="Response_reg"/>
    <property type="match status" value="1"/>
</dbReference>
<dbReference type="Gene3D" id="1.10.287.130">
    <property type="match status" value="1"/>
</dbReference>
<evidence type="ECO:0000256" key="4">
    <source>
        <dbReference type="ARBA" id="ARBA00022679"/>
    </source>
</evidence>
<dbReference type="CDD" id="cd17546">
    <property type="entry name" value="REC_hyHK_CKI1_RcsC-like"/>
    <property type="match status" value="1"/>
</dbReference>
<dbReference type="PANTHER" id="PTHR43047">
    <property type="entry name" value="TWO-COMPONENT HISTIDINE PROTEIN KINASE"/>
    <property type="match status" value="1"/>
</dbReference>
<keyword evidence="4" id="KW-0808">Transferase</keyword>
<feature type="domain" description="Histidine kinase" evidence="8">
    <location>
        <begin position="510"/>
        <end position="791"/>
    </location>
</feature>
<keyword evidence="12" id="KW-1185">Reference proteome</keyword>
<keyword evidence="7" id="KW-0175">Coiled coil</keyword>
<dbReference type="InterPro" id="IPR011006">
    <property type="entry name" value="CheY-like_superfamily"/>
</dbReference>
<dbReference type="InterPro" id="IPR005467">
    <property type="entry name" value="His_kinase_dom"/>
</dbReference>
<evidence type="ECO:0000259" key="10">
    <source>
        <dbReference type="PROSITE" id="PS50112"/>
    </source>
</evidence>
<feature type="coiled-coil region" evidence="7">
    <location>
        <begin position="337"/>
        <end position="364"/>
    </location>
</feature>
<evidence type="ECO:0000256" key="1">
    <source>
        <dbReference type="ARBA" id="ARBA00000085"/>
    </source>
</evidence>
<keyword evidence="3 6" id="KW-0597">Phosphoprotein</keyword>
<dbReference type="SUPFAM" id="SSF55874">
    <property type="entry name" value="ATPase domain of HSP90 chaperone/DNA topoisomerase II/histidine kinase"/>
    <property type="match status" value="1"/>
</dbReference>
<sequence>MSSELPGHSTKCANDMIHDWTESLPKTDHVRFFKTVDWTQTVLGETQQWSVALRMYTQMVMSDTRAACLYWGPTRVAIYNESFVPLAAGAHPTLMGQSFASGFPELDPFIRPLFEEGIKSGVAQDVVESPMMVQRNSYREEAFFTGNFTPVRGVDGDIEGFYNALFEVTSQIISDRRKRMLNMLTTPRIFSTDAVFEHIIASLATAPLDVPMALLFEADNQAEPGKTILRVRGQLGIPEGHTLLLDGQELTDTTDIAGVASLCRQANDGKVLTTRDSRFESVDWLGFKMAPETIVTMALRTSRRLFGFLVIGTNPYRPFDDASEQFTTDLMGTASNLLAAALDADNLRKEQQQLQNELEFSDLKVRHLVEHASIGMAHAKPDGTLLWANDKFLSLAGLPTEKRDEINSMFEVLVEDDQDQAHEVWTRIFHGDDHVSAEFRLKQAFHPPVGGQEPAQVQLLAFPFKEHGATVSGMACITDISHLKWAEAWQARAAQEARDAKRQQEAFIDVVSHEMRNPLSAIVHCADSISMALNDVKAKGEKRTDADSLLEALEANASAASIILDCCKHQKRIIDDVLTLSRLEETLLTVKPAAAKPSELVASVIAMFGAELRAKSISTEVIAESSLAKLNIDHLYFDQSRVVQIFINLLTNAIKFMRADGEKSLKIQCGATATLPRIAEHLIPFPADIHWAPKGEKASGAVVDGPEWGLGEVIYMVFSLSDTGIGMRTAEVDKIFQRFEQANVTTHVTYGGSGLGLFISKELTERMGGEIGVQSVPDKGSTFVFYIKTRRAKLEPKKISLPLRRPSLPASRPSQIRTLLVEDNVINQKVLRHHLQREDCAVQVANHGLEALEMMCAPGAHFDVVLMDIQMPVMDGLTATREIRNLEQDGTLQGRTPIIAVTANVRQEQIECAVAAGADHVVQKPFMAKKLVGLMRELLGRGIDKEDSR</sequence>
<evidence type="ECO:0000259" key="9">
    <source>
        <dbReference type="PROSITE" id="PS50110"/>
    </source>
</evidence>
<evidence type="ECO:0000256" key="5">
    <source>
        <dbReference type="ARBA" id="ARBA00022777"/>
    </source>
</evidence>
<dbReference type="PROSITE" id="PS50109">
    <property type="entry name" value="HIS_KIN"/>
    <property type="match status" value="1"/>
</dbReference>
<dbReference type="OMA" id="MACITDI"/>
<accession>A0A7U2IBR2</accession>
<dbReference type="VEuPathDB" id="FungiDB:JI435_126410"/>
<dbReference type="Pfam" id="PF02518">
    <property type="entry name" value="HATPase_c"/>
    <property type="match status" value="1"/>
</dbReference>
<dbReference type="InterPro" id="IPR036097">
    <property type="entry name" value="HisK_dim/P_sf"/>
</dbReference>
<dbReference type="EMBL" id="CP069043">
    <property type="protein sequence ID" value="QRD06954.1"/>
    <property type="molecule type" value="Genomic_DNA"/>
</dbReference>
<dbReference type="Gene3D" id="3.30.450.20">
    <property type="entry name" value="PAS domain"/>
    <property type="match status" value="2"/>
</dbReference>
<dbReference type="SMART" id="SM00448">
    <property type="entry name" value="REC"/>
    <property type="match status" value="1"/>
</dbReference>
<gene>
    <name evidence="11" type="ORF">JI435_126410</name>
</gene>
<reference evidence="12" key="1">
    <citation type="journal article" date="2021" name="BMC Genomics">
        <title>Chromosome-level genome assembly and manually-curated proteome of model necrotroph Parastagonospora nodorum Sn15 reveals a genome-wide trove of candidate effector homologs, and redundancy of virulence-related functions within an accessory chromosome.</title>
        <authorList>
            <person name="Bertazzoni S."/>
            <person name="Jones D.A.B."/>
            <person name="Phan H.T."/>
            <person name="Tan K.-C."/>
            <person name="Hane J.K."/>
        </authorList>
    </citation>
    <scope>NUCLEOTIDE SEQUENCE [LARGE SCALE GENOMIC DNA]</scope>
    <source>
        <strain evidence="12">SN15 / ATCC MYA-4574 / FGSC 10173)</strain>
    </source>
</reference>
<evidence type="ECO:0000259" key="8">
    <source>
        <dbReference type="PROSITE" id="PS50109"/>
    </source>
</evidence>
<keyword evidence="5" id="KW-0418">Kinase</keyword>
<dbReference type="SMART" id="SM00387">
    <property type="entry name" value="HATPase_c"/>
    <property type="match status" value="1"/>
</dbReference>
<feature type="modified residue" description="4-aspartylphosphate" evidence="6">
    <location>
        <position position="868"/>
    </location>
</feature>
<dbReference type="PROSITE" id="PS50112">
    <property type="entry name" value="PAS"/>
    <property type="match status" value="1"/>
</dbReference>
<dbReference type="InterPro" id="IPR035965">
    <property type="entry name" value="PAS-like_dom_sf"/>
</dbReference>
<feature type="domain" description="Response regulatory" evidence="9">
    <location>
        <begin position="817"/>
        <end position="939"/>
    </location>
</feature>
<dbReference type="OrthoDB" id="60033at2759"/>
<dbReference type="InterPro" id="IPR003594">
    <property type="entry name" value="HATPase_dom"/>
</dbReference>
<dbReference type="CDD" id="cd00082">
    <property type="entry name" value="HisKA"/>
    <property type="match status" value="1"/>
</dbReference>
<dbReference type="InterPro" id="IPR036890">
    <property type="entry name" value="HATPase_C_sf"/>
</dbReference>
<dbReference type="InterPro" id="IPR000014">
    <property type="entry name" value="PAS"/>
</dbReference>
<dbReference type="SUPFAM" id="SSF52172">
    <property type="entry name" value="CheY-like"/>
    <property type="match status" value="1"/>
</dbReference>
<dbReference type="EC" id="2.7.13.3" evidence="2"/>
<dbReference type="InterPro" id="IPR001789">
    <property type="entry name" value="Sig_transdc_resp-reg_receiver"/>
</dbReference>
<dbReference type="GO" id="GO:0000155">
    <property type="term" value="F:phosphorelay sensor kinase activity"/>
    <property type="evidence" value="ECO:0007669"/>
    <property type="project" value="InterPro"/>
</dbReference>
<dbReference type="Gene3D" id="3.40.50.2300">
    <property type="match status" value="1"/>
</dbReference>
<evidence type="ECO:0000256" key="7">
    <source>
        <dbReference type="SAM" id="Coils"/>
    </source>
</evidence>
<dbReference type="AlphaFoldDB" id="A0A7U2IBR2"/>
<dbReference type="Proteomes" id="UP000663193">
    <property type="component" value="Chromosome 21"/>
</dbReference>
<dbReference type="InterPro" id="IPR003661">
    <property type="entry name" value="HisK_dim/P_dom"/>
</dbReference>
<dbReference type="Gene3D" id="3.30.565.10">
    <property type="entry name" value="Histidine kinase-like ATPase, C-terminal domain"/>
    <property type="match status" value="1"/>
</dbReference>
<comment type="catalytic activity">
    <reaction evidence="1">
        <text>ATP + protein L-histidine = ADP + protein N-phospho-L-histidine.</text>
        <dbReference type="EC" id="2.7.13.3"/>
    </reaction>
</comment>
<dbReference type="SUPFAM" id="SSF55785">
    <property type="entry name" value="PYP-like sensor domain (PAS domain)"/>
    <property type="match status" value="1"/>
</dbReference>
<feature type="domain" description="PAS" evidence="10">
    <location>
        <begin position="361"/>
        <end position="432"/>
    </location>
</feature>
<proteinExistence type="predicted"/>
<organism evidence="11 12">
    <name type="scientific">Phaeosphaeria nodorum (strain SN15 / ATCC MYA-4574 / FGSC 10173)</name>
    <name type="common">Glume blotch fungus</name>
    <name type="synonym">Parastagonospora nodorum</name>
    <dbReference type="NCBI Taxonomy" id="321614"/>
    <lineage>
        <taxon>Eukaryota</taxon>
        <taxon>Fungi</taxon>
        <taxon>Dikarya</taxon>
        <taxon>Ascomycota</taxon>
        <taxon>Pezizomycotina</taxon>
        <taxon>Dothideomycetes</taxon>
        <taxon>Pleosporomycetidae</taxon>
        <taxon>Pleosporales</taxon>
        <taxon>Pleosporineae</taxon>
        <taxon>Phaeosphaeriaceae</taxon>
        <taxon>Parastagonospora</taxon>
    </lineage>
</organism>
<evidence type="ECO:0000256" key="2">
    <source>
        <dbReference type="ARBA" id="ARBA00012438"/>
    </source>
</evidence>
<evidence type="ECO:0000256" key="3">
    <source>
        <dbReference type="ARBA" id="ARBA00022553"/>
    </source>
</evidence>
<name>A0A7U2IBR2_PHANO</name>
<dbReference type="Pfam" id="PF00512">
    <property type="entry name" value="HisKA"/>
    <property type="match status" value="1"/>
</dbReference>
<evidence type="ECO:0000313" key="11">
    <source>
        <dbReference type="EMBL" id="QRD06954.1"/>
    </source>
</evidence>
<protein>
    <recommendedName>
        <fullName evidence="2">histidine kinase</fullName>
        <ecNumber evidence="2">2.7.13.3</ecNumber>
    </recommendedName>
</protein>
<evidence type="ECO:0000313" key="12">
    <source>
        <dbReference type="Proteomes" id="UP000663193"/>
    </source>
</evidence>
<dbReference type="PROSITE" id="PS50110">
    <property type="entry name" value="RESPONSE_REGULATORY"/>
    <property type="match status" value="1"/>
</dbReference>
<dbReference type="InterPro" id="IPR004358">
    <property type="entry name" value="Sig_transdc_His_kin-like_C"/>
</dbReference>